<gene>
    <name evidence="13" type="ORF">Dda_3625</name>
</gene>
<feature type="coiled-coil region" evidence="11">
    <location>
        <begin position="1111"/>
        <end position="1145"/>
    </location>
</feature>
<evidence type="ECO:0000313" key="13">
    <source>
        <dbReference type="EMBL" id="KAJ6260963.1"/>
    </source>
</evidence>
<dbReference type="GO" id="GO:0003677">
    <property type="term" value="F:DNA binding"/>
    <property type="evidence" value="ECO:0007669"/>
    <property type="project" value="TreeGrafter"/>
</dbReference>
<protein>
    <recommendedName>
        <fullName evidence="10">Structural maintenance of chromosomes protein</fullName>
    </recommendedName>
</protein>
<dbReference type="Proteomes" id="UP001221413">
    <property type="component" value="Unassembled WGS sequence"/>
</dbReference>
<dbReference type="SUPFAM" id="SSF52540">
    <property type="entry name" value="P-loop containing nucleoside triphosphate hydrolases"/>
    <property type="match status" value="1"/>
</dbReference>
<dbReference type="GO" id="GO:0051301">
    <property type="term" value="P:cell division"/>
    <property type="evidence" value="ECO:0007669"/>
    <property type="project" value="UniProtKB-KW"/>
</dbReference>
<dbReference type="Gene3D" id="1.20.1060.20">
    <property type="match status" value="1"/>
</dbReference>
<sequence length="1316" mass="149230">MRAGYGLLASISGYSFKIAAGTSSATRAQLLDYYDHVPQTTVNREHGEAGYPATRNVNMGKLKRLELNNFKSYKGHQRIEFGESYFTSIIGPNGSGKSNSMDAISFVLGIKSSQLRSASLKDLVYRGRVLKQNKVNGTIHPDVNGEDILVEEIADASISQTDPKTAWVMAVYEDDDGEEHHWKRLINSSGASEYRINNKPVTAAEYNAALEKENILIKARNFLVFQGDVEAVASQSPKDLTRLIEQISGSLEWKAEYERLKIEQDRAIELSNANLNRRRGINAEIKQYQEQKREAENYERKANERDQAIINHVLWKLFHFQKTIDEDKAKITQQQAEMRTQKHAYDKDNKVYEHAKAEQAQASRALSKKEKEIKRKEAIIQEKEVSLLPVDEKIKAAQNTLRTAETRIKEIKRDHSNQNASVEQYEKDVKTVKTAQAKFEADQARQAAQSGVALSSKDLAEYSKLREQFSAKAGAESMKLEGLEREAKTESENLEAIRSKVRSHERQLEASNTELQSLSEQFEEIDTQFEAVNQEVHSKKRELKQLNDERAKAQQTKSKLESQLQEALLKLSELDDGRKQNERETRMRETLAALKRISPGVKGRISDLCKPKLKKFQDAVSTALGRHFDAIAVDNEKTAHECIRYLKENRAGVATFIPMETIVNKPINSSLKGMHRGMRLAIDTIEYDPSVERAMLYACGNAVVCDDIDIARYICYDKGIEVKAVTLDGTVIHKGGMMSGGRVDKKNSRRWDETEADGFRKLVDELKGKIQDLDRTSNRPEEESMRVELDRLDKKLSGLREERDALKSTLNDRKKFVQHLDRELKGLRPELEAAEKAVDGLSRQVEKLQTGIHRVQDGIFKDFCKRLGLANIRSYEERQGSLEAIAAQKRLEFNTQLNKLMQQLQFEKDRVAGTEMRLSNLEAKAKAAEKQIRQFEQEKAEITEEMEVLNEELETLREDFESATNEVQELADKVSSAKRDVSKRSKEMENVAKVIAQLESEIERTSTNRYALLRRCKLEEINIPLTEESESLDAVPIEDALAPQADPDAMDVDEDPNTGTTGAVEIDNFGVIVDFSDLDGELKEAGDDRTEEELLDKIKSIEGELEKLSPNSKAVERLEGVENRLQETEKEFEKSRRDAKAAKDRFMAVKDKRTQLFNKAFSHISDQIGKVYKDLTKSTTFPLGGTAYLDVEDQDEPYLDGIKYHAMPPMKRFRDMEHLSGGEKTMAALALLFAIHSYQSSPFFVLDEVDAALDNANVQKIANYIRNNCGPGFQFIVISLKTGLFQQSQALVGIYRDQVENSSKSLTLDLRKYIDA</sequence>
<keyword evidence="5" id="KW-0132">Cell division</keyword>
<dbReference type="GO" id="GO:0005524">
    <property type="term" value="F:ATP binding"/>
    <property type="evidence" value="ECO:0007669"/>
    <property type="project" value="InterPro"/>
</dbReference>
<dbReference type="CDD" id="cd03275">
    <property type="entry name" value="ABC_SMC1_euk"/>
    <property type="match status" value="2"/>
</dbReference>
<keyword evidence="7 11" id="KW-0175">Coiled coil</keyword>
<evidence type="ECO:0000259" key="12">
    <source>
        <dbReference type="SMART" id="SM00968"/>
    </source>
</evidence>
<name>A0AAD6NLA9_DREDA</name>
<dbReference type="PANTHER" id="PTHR18937">
    <property type="entry name" value="STRUCTURAL MAINTENANCE OF CHROMOSOMES SMC FAMILY MEMBER"/>
    <property type="match status" value="1"/>
</dbReference>
<feature type="coiled-coil region" evidence="11">
    <location>
        <begin position="782"/>
        <end position="851"/>
    </location>
</feature>
<dbReference type="SMART" id="SM00968">
    <property type="entry name" value="SMC_hinge"/>
    <property type="match status" value="1"/>
</dbReference>
<evidence type="ECO:0000256" key="10">
    <source>
        <dbReference type="PIRNR" id="PIRNR005719"/>
    </source>
</evidence>
<keyword evidence="9" id="KW-0131">Cell cycle</keyword>
<dbReference type="Gene3D" id="1.10.287.1490">
    <property type="match status" value="1"/>
</dbReference>
<keyword evidence="8 10" id="KW-0539">Nucleus</keyword>
<evidence type="ECO:0000256" key="6">
    <source>
        <dbReference type="ARBA" id="ARBA00022776"/>
    </source>
</evidence>
<evidence type="ECO:0000256" key="1">
    <source>
        <dbReference type="ARBA" id="ARBA00004123"/>
    </source>
</evidence>
<dbReference type="SUPFAM" id="SSF75553">
    <property type="entry name" value="Smc hinge domain"/>
    <property type="match status" value="1"/>
</dbReference>
<dbReference type="PIRSF" id="PIRSF005719">
    <property type="entry name" value="SMC"/>
    <property type="match status" value="1"/>
</dbReference>
<evidence type="ECO:0000256" key="4">
    <source>
        <dbReference type="ARBA" id="ARBA00022454"/>
    </source>
</evidence>
<dbReference type="InterPro" id="IPR024704">
    <property type="entry name" value="SMC"/>
</dbReference>
<dbReference type="InterPro" id="IPR036277">
    <property type="entry name" value="SMC_hinge_sf"/>
</dbReference>
<dbReference type="GO" id="GO:0007062">
    <property type="term" value="P:sister chromatid cohesion"/>
    <property type="evidence" value="ECO:0007669"/>
    <property type="project" value="InterPro"/>
</dbReference>
<evidence type="ECO:0000256" key="9">
    <source>
        <dbReference type="ARBA" id="ARBA00023306"/>
    </source>
</evidence>
<comment type="subcellular location">
    <subcellularLocation>
        <location evidence="2">Chromosome</location>
    </subcellularLocation>
    <subcellularLocation>
        <location evidence="1 10">Nucleus</location>
    </subcellularLocation>
</comment>
<feature type="coiled-coil region" evidence="11">
    <location>
        <begin position="352"/>
        <end position="428"/>
    </location>
</feature>
<dbReference type="InterPro" id="IPR010935">
    <property type="entry name" value="SMC_hinge"/>
</dbReference>
<dbReference type="Pfam" id="PF02463">
    <property type="entry name" value="SMC_N"/>
    <property type="match status" value="1"/>
</dbReference>
<keyword evidence="14" id="KW-1185">Reference proteome</keyword>
<evidence type="ECO:0000256" key="7">
    <source>
        <dbReference type="ARBA" id="ARBA00023054"/>
    </source>
</evidence>
<evidence type="ECO:0000256" key="5">
    <source>
        <dbReference type="ARBA" id="ARBA00022618"/>
    </source>
</evidence>
<dbReference type="GO" id="GO:0008278">
    <property type="term" value="C:cohesin complex"/>
    <property type="evidence" value="ECO:0007669"/>
    <property type="project" value="InterPro"/>
</dbReference>
<organism evidence="13 14">
    <name type="scientific">Drechslerella dactyloides</name>
    <name type="common">Nematode-trapping fungus</name>
    <name type="synonym">Arthrobotrys dactyloides</name>
    <dbReference type="NCBI Taxonomy" id="74499"/>
    <lineage>
        <taxon>Eukaryota</taxon>
        <taxon>Fungi</taxon>
        <taxon>Dikarya</taxon>
        <taxon>Ascomycota</taxon>
        <taxon>Pezizomycotina</taxon>
        <taxon>Orbiliomycetes</taxon>
        <taxon>Orbiliales</taxon>
        <taxon>Orbiliaceae</taxon>
        <taxon>Drechslerella</taxon>
    </lineage>
</organism>
<comment type="caution">
    <text evidence="13">The sequence shown here is derived from an EMBL/GenBank/DDBJ whole genome shotgun (WGS) entry which is preliminary data.</text>
</comment>
<feature type="coiled-coil region" evidence="11">
    <location>
        <begin position="480"/>
        <end position="584"/>
    </location>
</feature>
<keyword evidence="4" id="KW-0158">Chromosome</keyword>
<comment type="similarity">
    <text evidence="3">Belongs to the SMC family. SMC1 subfamily.</text>
</comment>
<dbReference type="InterPro" id="IPR028468">
    <property type="entry name" value="Smc1_ABC"/>
</dbReference>
<dbReference type="EMBL" id="JAQGDS010000004">
    <property type="protein sequence ID" value="KAJ6260963.1"/>
    <property type="molecule type" value="Genomic_DNA"/>
</dbReference>
<evidence type="ECO:0000256" key="2">
    <source>
        <dbReference type="ARBA" id="ARBA00004286"/>
    </source>
</evidence>
<dbReference type="GO" id="GO:0005634">
    <property type="term" value="C:nucleus"/>
    <property type="evidence" value="ECO:0007669"/>
    <property type="project" value="UniProtKB-SubCell"/>
</dbReference>
<feature type="domain" description="SMC hinge" evidence="12">
    <location>
        <begin position="599"/>
        <end position="715"/>
    </location>
</feature>
<dbReference type="InterPro" id="IPR003395">
    <property type="entry name" value="RecF/RecN/SMC_N"/>
</dbReference>
<evidence type="ECO:0000256" key="11">
    <source>
        <dbReference type="SAM" id="Coils"/>
    </source>
</evidence>
<evidence type="ECO:0000256" key="3">
    <source>
        <dbReference type="ARBA" id="ARBA00005597"/>
    </source>
</evidence>
<feature type="coiled-coil region" evidence="11">
    <location>
        <begin position="897"/>
        <end position="1008"/>
    </location>
</feature>
<dbReference type="Gene3D" id="3.40.50.300">
    <property type="entry name" value="P-loop containing nucleotide triphosphate hydrolases"/>
    <property type="match status" value="2"/>
</dbReference>
<reference evidence="13" key="1">
    <citation type="submission" date="2023-01" db="EMBL/GenBank/DDBJ databases">
        <title>The chitinases involved in constricting ring structure development in the nematode-trapping fungus Drechslerella dactyloides.</title>
        <authorList>
            <person name="Wang R."/>
            <person name="Zhang L."/>
            <person name="Tang P."/>
            <person name="Li S."/>
            <person name="Liang L."/>
        </authorList>
    </citation>
    <scope>NUCLEOTIDE SEQUENCE</scope>
    <source>
        <strain evidence="13">YMF1.00031</strain>
    </source>
</reference>
<dbReference type="Gene3D" id="3.30.70.1620">
    <property type="match status" value="1"/>
</dbReference>
<proteinExistence type="inferred from homology"/>
<dbReference type="PANTHER" id="PTHR18937:SF12">
    <property type="entry name" value="STRUCTURAL MAINTENANCE OF CHROMOSOMES PROTEIN"/>
    <property type="match status" value="1"/>
</dbReference>
<feature type="coiled-coil region" evidence="11">
    <location>
        <begin position="278"/>
        <end position="308"/>
    </location>
</feature>
<dbReference type="GO" id="GO:0016887">
    <property type="term" value="F:ATP hydrolysis activity"/>
    <property type="evidence" value="ECO:0007669"/>
    <property type="project" value="InterPro"/>
</dbReference>
<dbReference type="InterPro" id="IPR027417">
    <property type="entry name" value="P-loop_NTPase"/>
</dbReference>
<dbReference type="Pfam" id="PF06470">
    <property type="entry name" value="SMC_hinge"/>
    <property type="match status" value="1"/>
</dbReference>
<keyword evidence="6" id="KW-0498">Mitosis</keyword>
<accession>A0AAD6NLA9</accession>
<evidence type="ECO:0000256" key="8">
    <source>
        <dbReference type="ARBA" id="ARBA00023242"/>
    </source>
</evidence>
<evidence type="ECO:0000313" key="14">
    <source>
        <dbReference type="Proteomes" id="UP001221413"/>
    </source>
</evidence>